<keyword evidence="2" id="KW-1185">Reference proteome</keyword>
<gene>
    <name evidence="1" type="ORF">S2091_1063</name>
</gene>
<evidence type="ECO:0000313" key="1">
    <source>
        <dbReference type="EMBL" id="PRC94442.1"/>
    </source>
</evidence>
<evidence type="ECO:0000313" key="2">
    <source>
        <dbReference type="Proteomes" id="UP000237839"/>
    </source>
</evidence>
<reference evidence="1 2" key="1">
    <citation type="submission" date="2018-02" db="EMBL/GenBank/DDBJ databases">
        <title>Solimicrobium silvestre gen. nov., sp. nov., isolated from alpine forest soil.</title>
        <authorList>
            <person name="Margesin R."/>
            <person name="Albuquerque L."/>
            <person name="Zhang D.-C."/>
            <person name="Froufe H.J.C."/>
            <person name="Severino R."/>
            <person name="Roxo I."/>
            <person name="Egas C."/>
            <person name="Da Costa M.S."/>
        </authorList>
    </citation>
    <scope>NUCLEOTIDE SEQUENCE [LARGE SCALE GENOMIC DNA]</scope>
    <source>
        <strain evidence="1 2">S20-91</strain>
    </source>
</reference>
<comment type="caution">
    <text evidence="1">The sequence shown here is derived from an EMBL/GenBank/DDBJ whole genome shotgun (WGS) entry which is preliminary data.</text>
</comment>
<accession>A0A2S9H382</accession>
<dbReference type="Proteomes" id="UP000237839">
    <property type="component" value="Unassembled WGS sequence"/>
</dbReference>
<protein>
    <submittedName>
        <fullName evidence="1">Uncharacterized protein</fullName>
    </submittedName>
</protein>
<dbReference type="AlphaFoldDB" id="A0A2S9H382"/>
<name>A0A2S9H382_9BURK</name>
<organism evidence="1 2">
    <name type="scientific">Solimicrobium silvestre</name>
    <dbReference type="NCBI Taxonomy" id="2099400"/>
    <lineage>
        <taxon>Bacteria</taxon>
        <taxon>Pseudomonadati</taxon>
        <taxon>Pseudomonadota</taxon>
        <taxon>Betaproteobacteria</taxon>
        <taxon>Burkholderiales</taxon>
        <taxon>Oxalobacteraceae</taxon>
        <taxon>Solimicrobium</taxon>
    </lineage>
</organism>
<proteinExistence type="predicted"/>
<dbReference type="EMBL" id="PUGF01000003">
    <property type="protein sequence ID" value="PRC94442.1"/>
    <property type="molecule type" value="Genomic_DNA"/>
</dbReference>
<sequence length="53" mass="6200">MESFSAIVKLLTIIRAAYNPMLFVRLLVRLFICSTQIETQHENKIHKNARRGK</sequence>